<evidence type="ECO:0000256" key="1">
    <source>
        <dbReference type="ARBA" id="ARBA00004141"/>
    </source>
</evidence>
<dbReference type="InterPro" id="IPR039261">
    <property type="entry name" value="FNR_nucleotide-bd"/>
</dbReference>
<dbReference type="PANTHER" id="PTHR32361">
    <property type="entry name" value="FERRIC/CUPRIC REDUCTASE TRANSMEMBRANE COMPONENT"/>
    <property type="match status" value="1"/>
</dbReference>
<dbReference type="Gene3D" id="3.40.50.80">
    <property type="entry name" value="Nucleotide-binding domain of ferredoxin-NADP reductase (FNR) module"/>
    <property type="match status" value="1"/>
</dbReference>
<dbReference type="GO" id="GO:0005886">
    <property type="term" value="C:plasma membrane"/>
    <property type="evidence" value="ECO:0007669"/>
    <property type="project" value="TreeGrafter"/>
</dbReference>
<dbReference type="GO" id="GO:0015677">
    <property type="term" value="P:copper ion import"/>
    <property type="evidence" value="ECO:0007669"/>
    <property type="project" value="TreeGrafter"/>
</dbReference>
<dbReference type="PANTHER" id="PTHR32361:SF9">
    <property type="entry name" value="FERRIC REDUCTASE TRANSMEMBRANE COMPONENT 3-RELATED"/>
    <property type="match status" value="1"/>
</dbReference>
<sequence length="582" mass="64955">MKILTAKSKKPAKNTQWSDRIWIATFDPTCAYACRDTVTGCWTVVMRVPVGNSHHADMAMATHSPLLYATNDPFPHTLAWCISAHCEGEAISKLEKLWESYAVGRNALAEIEAPPTAVIDKEEIPNTTSLIDEDSYIPNFNGDYFSDVTETKSSRYGLFLLLACTVVPIGFSFFRFLPLPQSLVSKFYAYLINPALFGNKQAVPVLRLTIEKGIVSWVGNRASVLSFANLCLAILYSSRNNILLYLTNWSHSTFLLIRRWIAFICTLRRVYIQQYGCKSDEAGVLDLGYCCDDGFVHHDILLILSIRRRMYEIFIATHVVLAMLSMIGCLLYIYYRFTSQWGYQTWIYIAFAIWGFGRGLARPLRIARNGFKRAYVTAIDNYYLKVYIPGVEASGQVYLYFPTLTWRIWDSHPFSVASGCGRESLDVGVFHCSESANEVSTPSNFGPKEGARVDHMTPSLAYPDIILIAGGVSITAVLPLVDSGNTIFAQVGTFKLFWGGRTEPLVHSVQILIGHRNSGASGKSSWDRVNVAVSIGERFNIWQVLEAEFVCGPPGMADDVRAAVSRLGKNGAVVRLSEENFS</sequence>
<dbReference type="GO" id="GO:0006826">
    <property type="term" value="P:iron ion transport"/>
    <property type="evidence" value="ECO:0007669"/>
    <property type="project" value="TreeGrafter"/>
</dbReference>
<dbReference type="InterPro" id="IPR013130">
    <property type="entry name" value="Fe3_Rdtase_TM_dom"/>
</dbReference>
<evidence type="ECO:0000313" key="10">
    <source>
        <dbReference type="Proteomes" id="UP000193144"/>
    </source>
</evidence>
<dbReference type="GO" id="GO:0000293">
    <property type="term" value="F:ferric-chelate reductase activity"/>
    <property type="evidence" value="ECO:0007669"/>
    <property type="project" value="TreeGrafter"/>
</dbReference>
<dbReference type="GO" id="GO:0006879">
    <property type="term" value="P:intracellular iron ion homeostasis"/>
    <property type="evidence" value="ECO:0007669"/>
    <property type="project" value="TreeGrafter"/>
</dbReference>
<dbReference type="InterPro" id="IPR051410">
    <property type="entry name" value="Ferric/Cupric_Reductase"/>
</dbReference>
<dbReference type="OrthoDB" id="167398at2759"/>
<comment type="caution">
    <text evidence="9">The sequence shown here is derived from an EMBL/GenBank/DDBJ whole genome shotgun (WGS) entry which is preliminary data.</text>
</comment>
<keyword evidence="3 7" id="KW-0812">Transmembrane</keyword>
<dbReference type="AlphaFoldDB" id="A0A1Y2A8I3"/>
<evidence type="ECO:0000256" key="6">
    <source>
        <dbReference type="ARBA" id="ARBA00023136"/>
    </source>
</evidence>
<keyword evidence="2" id="KW-0813">Transport</keyword>
<dbReference type="SUPFAM" id="SSF52343">
    <property type="entry name" value="Ferredoxin reductase-like, C-terminal NADP-linked domain"/>
    <property type="match status" value="1"/>
</dbReference>
<evidence type="ECO:0000313" key="9">
    <source>
        <dbReference type="EMBL" id="ORY18826.1"/>
    </source>
</evidence>
<dbReference type="Proteomes" id="UP000193144">
    <property type="component" value="Unassembled WGS sequence"/>
</dbReference>
<feature type="transmembrane region" description="Helical" evidence="7">
    <location>
        <begin position="218"/>
        <end position="236"/>
    </location>
</feature>
<evidence type="ECO:0000256" key="2">
    <source>
        <dbReference type="ARBA" id="ARBA00022448"/>
    </source>
</evidence>
<dbReference type="STRING" id="1231657.A0A1Y2A8I3"/>
<dbReference type="EMBL" id="MCFA01000005">
    <property type="protein sequence ID" value="ORY18826.1"/>
    <property type="molecule type" value="Genomic_DNA"/>
</dbReference>
<dbReference type="CDD" id="cd06186">
    <property type="entry name" value="NOX_Duox_like_FAD_NADP"/>
    <property type="match status" value="1"/>
</dbReference>
<comment type="subcellular location">
    <subcellularLocation>
        <location evidence="1">Membrane</location>
        <topology evidence="1">Multi-pass membrane protein</topology>
    </subcellularLocation>
</comment>
<feature type="transmembrane region" description="Helical" evidence="7">
    <location>
        <begin position="341"/>
        <end position="361"/>
    </location>
</feature>
<evidence type="ECO:0000256" key="3">
    <source>
        <dbReference type="ARBA" id="ARBA00022692"/>
    </source>
</evidence>
<keyword evidence="10" id="KW-1185">Reference proteome</keyword>
<gene>
    <name evidence="9" type="ORF">BCR34DRAFT_650847</name>
</gene>
<name>A0A1Y2A8I3_9PLEO</name>
<evidence type="ECO:0000256" key="4">
    <source>
        <dbReference type="ARBA" id="ARBA00022989"/>
    </source>
</evidence>
<protein>
    <recommendedName>
        <fullName evidence="8">Ferric oxidoreductase domain-containing protein</fullName>
    </recommendedName>
</protein>
<feature type="transmembrane region" description="Helical" evidence="7">
    <location>
        <begin position="156"/>
        <end position="175"/>
    </location>
</feature>
<organism evidence="9 10">
    <name type="scientific">Clohesyomyces aquaticus</name>
    <dbReference type="NCBI Taxonomy" id="1231657"/>
    <lineage>
        <taxon>Eukaryota</taxon>
        <taxon>Fungi</taxon>
        <taxon>Dikarya</taxon>
        <taxon>Ascomycota</taxon>
        <taxon>Pezizomycotina</taxon>
        <taxon>Dothideomycetes</taxon>
        <taxon>Pleosporomycetidae</taxon>
        <taxon>Pleosporales</taxon>
        <taxon>Lindgomycetaceae</taxon>
        <taxon>Clohesyomyces</taxon>
    </lineage>
</organism>
<reference evidence="9 10" key="1">
    <citation type="submission" date="2016-07" db="EMBL/GenBank/DDBJ databases">
        <title>Pervasive Adenine N6-methylation of Active Genes in Fungi.</title>
        <authorList>
            <consortium name="DOE Joint Genome Institute"/>
            <person name="Mondo S.J."/>
            <person name="Dannebaum R.O."/>
            <person name="Kuo R.C."/>
            <person name="Labutti K."/>
            <person name="Haridas S."/>
            <person name="Kuo A."/>
            <person name="Salamov A."/>
            <person name="Ahrendt S.R."/>
            <person name="Lipzen A."/>
            <person name="Sullivan W."/>
            <person name="Andreopoulos W.B."/>
            <person name="Clum A."/>
            <person name="Lindquist E."/>
            <person name="Daum C."/>
            <person name="Ramamoorthy G.K."/>
            <person name="Gryganskyi A."/>
            <person name="Culley D."/>
            <person name="Magnuson J.K."/>
            <person name="James T.Y."/>
            <person name="O'Malley M.A."/>
            <person name="Stajich J.E."/>
            <person name="Spatafora J.W."/>
            <person name="Visel A."/>
            <person name="Grigoriev I.V."/>
        </authorList>
    </citation>
    <scope>NUCLEOTIDE SEQUENCE [LARGE SCALE GENOMIC DNA]</scope>
    <source>
        <strain evidence="9 10">CBS 115471</strain>
    </source>
</reference>
<keyword evidence="6 7" id="KW-0472">Membrane</keyword>
<keyword evidence="5" id="KW-0406">Ion transport</keyword>
<accession>A0A1Y2A8I3</accession>
<keyword evidence="4 7" id="KW-1133">Transmembrane helix</keyword>
<evidence type="ECO:0000256" key="7">
    <source>
        <dbReference type="SAM" id="Phobius"/>
    </source>
</evidence>
<feature type="domain" description="Ferric oxidoreductase" evidence="8">
    <location>
        <begin position="223"/>
        <end position="267"/>
    </location>
</feature>
<feature type="transmembrane region" description="Helical" evidence="7">
    <location>
        <begin position="313"/>
        <end position="335"/>
    </location>
</feature>
<dbReference type="Pfam" id="PF01794">
    <property type="entry name" value="Ferric_reduct"/>
    <property type="match status" value="1"/>
</dbReference>
<proteinExistence type="predicted"/>
<evidence type="ECO:0000259" key="8">
    <source>
        <dbReference type="Pfam" id="PF01794"/>
    </source>
</evidence>
<evidence type="ECO:0000256" key="5">
    <source>
        <dbReference type="ARBA" id="ARBA00023065"/>
    </source>
</evidence>